<keyword evidence="9 15" id="KW-0808">Transferase</keyword>
<evidence type="ECO:0000256" key="7">
    <source>
        <dbReference type="ARBA" id="ARBA00022490"/>
    </source>
</evidence>
<dbReference type="GO" id="GO:0046872">
    <property type="term" value="F:metal ion binding"/>
    <property type="evidence" value="ECO:0007669"/>
    <property type="project" value="UniProtKB-KW"/>
</dbReference>
<proteinExistence type="inferred from homology"/>
<dbReference type="GO" id="GO:0005737">
    <property type="term" value="C:cytoplasm"/>
    <property type="evidence" value="ECO:0007669"/>
    <property type="project" value="UniProtKB-SubCell"/>
</dbReference>
<feature type="domain" description="GAF" evidence="14">
    <location>
        <begin position="24"/>
        <end position="170"/>
    </location>
</feature>
<dbReference type="InterPro" id="IPR008731">
    <property type="entry name" value="PTS_EIN"/>
</dbReference>
<dbReference type="InterPro" id="IPR003018">
    <property type="entry name" value="GAF"/>
</dbReference>
<evidence type="ECO:0000256" key="4">
    <source>
        <dbReference type="ARBA" id="ARBA00007837"/>
    </source>
</evidence>
<accession>A0A0M6Y888</accession>
<keyword evidence="15" id="KW-0670">Pyruvate</keyword>
<evidence type="ECO:0000256" key="13">
    <source>
        <dbReference type="ARBA" id="ARBA00022842"/>
    </source>
</evidence>
<dbReference type="SMART" id="SM00065">
    <property type="entry name" value="GAF"/>
    <property type="match status" value="1"/>
</dbReference>
<evidence type="ECO:0000256" key="5">
    <source>
        <dbReference type="ARBA" id="ARBA00012232"/>
    </source>
</evidence>
<evidence type="ECO:0000313" key="15">
    <source>
        <dbReference type="EMBL" id="CTQ45934.1"/>
    </source>
</evidence>
<evidence type="ECO:0000256" key="1">
    <source>
        <dbReference type="ARBA" id="ARBA00000683"/>
    </source>
</evidence>
<evidence type="ECO:0000256" key="11">
    <source>
        <dbReference type="ARBA" id="ARBA00022723"/>
    </source>
</evidence>
<evidence type="ECO:0000256" key="3">
    <source>
        <dbReference type="ARBA" id="ARBA00004496"/>
    </source>
</evidence>
<dbReference type="SUPFAM" id="SSF55781">
    <property type="entry name" value="GAF domain-like"/>
    <property type="match status" value="1"/>
</dbReference>
<dbReference type="STRING" id="187304.B0E33_14945"/>
<protein>
    <recommendedName>
        <fullName evidence="5">phosphoenolpyruvate--protein phosphotransferase</fullName>
        <ecNumber evidence="5">2.7.3.9</ecNumber>
    </recommendedName>
</protein>
<dbReference type="InterPro" id="IPR029016">
    <property type="entry name" value="GAF-like_dom_sf"/>
</dbReference>
<dbReference type="Pfam" id="PF02896">
    <property type="entry name" value="PEP-utilizers_C"/>
    <property type="match status" value="1"/>
</dbReference>
<dbReference type="GO" id="GO:0016301">
    <property type="term" value="F:kinase activity"/>
    <property type="evidence" value="ECO:0007669"/>
    <property type="project" value="UniProtKB-KW"/>
</dbReference>
<reference evidence="16" key="1">
    <citation type="submission" date="2015-07" db="EMBL/GenBank/DDBJ databases">
        <authorList>
            <person name="Rodrigo-Torres Lidia"/>
            <person name="Arahal R.David."/>
        </authorList>
    </citation>
    <scope>NUCLEOTIDE SEQUENCE [LARGE SCALE GENOMIC DNA]</scope>
    <source>
        <strain evidence="16">CECT 4801</strain>
    </source>
</reference>
<dbReference type="PANTHER" id="PTHR46244">
    <property type="entry name" value="PHOSPHOENOLPYRUVATE-PROTEIN PHOSPHOTRANSFERASE"/>
    <property type="match status" value="1"/>
</dbReference>
<keyword evidence="7" id="KW-0963">Cytoplasm</keyword>
<dbReference type="RefSeq" id="WP_023002989.1">
    <property type="nucleotide sequence ID" value="NZ_CP045622.1"/>
</dbReference>
<dbReference type="InterPro" id="IPR008279">
    <property type="entry name" value="PEP-util_enz_mobile_dom"/>
</dbReference>
<dbReference type="InterPro" id="IPR015813">
    <property type="entry name" value="Pyrv/PenolPyrv_kinase-like_dom"/>
</dbReference>
<keyword evidence="12" id="KW-0418">Kinase</keyword>
<dbReference type="NCBIfam" id="TIGR01417">
    <property type="entry name" value="PTS_I_fam"/>
    <property type="match status" value="1"/>
</dbReference>
<dbReference type="OrthoDB" id="9765468at2"/>
<dbReference type="Gene3D" id="3.30.450.40">
    <property type="match status" value="1"/>
</dbReference>
<dbReference type="InterPro" id="IPR006318">
    <property type="entry name" value="PTS_EI-like"/>
</dbReference>
<dbReference type="PANTHER" id="PTHR46244:SF6">
    <property type="entry name" value="PHOSPHOENOLPYRUVATE-PROTEIN PHOSPHOTRANSFERASE"/>
    <property type="match status" value="1"/>
</dbReference>
<keyword evidence="13" id="KW-0460">Magnesium</keyword>
<evidence type="ECO:0000256" key="9">
    <source>
        <dbReference type="ARBA" id="ARBA00022679"/>
    </source>
</evidence>
<evidence type="ECO:0000313" key="16">
    <source>
        <dbReference type="Proteomes" id="UP000048926"/>
    </source>
</evidence>
<comment type="similarity">
    <text evidence="4">Belongs to the PEP-utilizing enzyme family.</text>
</comment>
<dbReference type="Proteomes" id="UP000048926">
    <property type="component" value="Unassembled WGS sequence"/>
</dbReference>
<dbReference type="Pfam" id="PF00391">
    <property type="entry name" value="PEP-utilizers"/>
    <property type="match status" value="1"/>
</dbReference>
<dbReference type="GO" id="GO:0008965">
    <property type="term" value="F:phosphoenolpyruvate-protein phosphotransferase activity"/>
    <property type="evidence" value="ECO:0007669"/>
    <property type="project" value="UniProtKB-EC"/>
</dbReference>
<dbReference type="InterPro" id="IPR036637">
    <property type="entry name" value="Phosphohistidine_dom_sf"/>
</dbReference>
<comment type="cofactor">
    <cofactor evidence="2">
        <name>Mg(2+)</name>
        <dbReference type="ChEBI" id="CHEBI:18420"/>
    </cofactor>
</comment>
<sequence length="755" mass="82538">MRSNLAGPRLLLRRLREVMAEPITAQERLDKIVVLIASNVVAEVCSVYILRADGVLELYATEGLKSEAVHNASLRVGQGLVGLIAAEARPLNLPNASAHPGFAYLPETGEEAYNSFLGVPILRAGRTLGVLVVQNKSHRTYLEDEVEALQTTAMVIAEMVAAGELEAISQKATGLDLSRPITSNGVGLAEGVGLGHVVLHEPRVVVTNLIAEDTDREKGRLEAAINRLRLSIDDLLASGEIAAIGEHREVLEAYRMFAYDRGWIRKIEEAIRNGLTAEAAVEKVQSDTRARMLRQTDPYLRERLHDLDDLAHRLIRELMGREHGPGLDELPQDAIVVGRNMGAAELLDYGRDRIRGLVLEEGGPTSHVTIVARALGIPTVGLVDDIVSLADGGDAIIVDGDTGEVHLRPAADLENAYAEKVRFRARRQAQYRRLRNKPSVTRDGVDISLQMNAGLLVDLPHLDEAGAAGVGLFRTELQFMVASSFPRMREQQSQYSQVLDAAAGRPVTFRSLDIGGDKVLPYLRSIQEENPAMGWRALRLGLDRPGLLRTQIRALLHAAAGRDLKLMFPMVAVVDEFLQAKSLVDKEVKHLRRHGHATPENIRLGVMVEVPSLLFQLEELMSHVDFVSVGSNDLFQFFCAVDRGNTRVADRFDTLGVGFLRALKSIVDAANKAHVPVTLCGELAGRPLEGMALIGLGFRDLSMSPASLGPVKAMLRTLDAGRLSARLLPRLEPGHDDSNIREVLKRFAAETDVAL</sequence>
<dbReference type="InterPro" id="IPR050499">
    <property type="entry name" value="PEP-utilizing_PTS_enzyme"/>
</dbReference>
<dbReference type="SUPFAM" id="SSF52009">
    <property type="entry name" value="Phosphohistidine domain"/>
    <property type="match status" value="1"/>
</dbReference>
<dbReference type="EC" id="2.7.3.9" evidence="5"/>
<evidence type="ECO:0000259" key="14">
    <source>
        <dbReference type="SMART" id="SM00065"/>
    </source>
</evidence>
<evidence type="ECO:0000256" key="8">
    <source>
        <dbReference type="ARBA" id="ARBA00022597"/>
    </source>
</evidence>
<comment type="catalytic activity">
    <reaction evidence="1">
        <text>L-histidyl-[protein] + phosphoenolpyruvate = N(pros)-phospho-L-histidyl-[protein] + pyruvate</text>
        <dbReference type="Rhea" id="RHEA:23880"/>
        <dbReference type="Rhea" id="RHEA-COMP:9745"/>
        <dbReference type="Rhea" id="RHEA-COMP:9746"/>
        <dbReference type="ChEBI" id="CHEBI:15361"/>
        <dbReference type="ChEBI" id="CHEBI:29979"/>
        <dbReference type="ChEBI" id="CHEBI:58702"/>
        <dbReference type="ChEBI" id="CHEBI:64837"/>
        <dbReference type="EC" id="2.7.3.9"/>
    </reaction>
</comment>
<dbReference type="InterPro" id="IPR036618">
    <property type="entry name" value="PtsI_HPr-bd_sf"/>
</dbReference>
<name>A0A0M6Y888_9HYPH</name>
<keyword evidence="6" id="KW-0813">Transport</keyword>
<dbReference type="SUPFAM" id="SSF47831">
    <property type="entry name" value="Enzyme I of the PEP:sugar phosphotransferase system HPr-binding (sub)domain"/>
    <property type="match status" value="1"/>
</dbReference>
<dbReference type="InterPro" id="IPR000121">
    <property type="entry name" value="PEP_util_C"/>
</dbReference>
<keyword evidence="10" id="KW-0598">Phosphotransferase system</keyword>
<keyword evidence="11" id="KW-0479">Metal-binding</keyword>
<dbReference type="AlphaFoldDB" id="A0A0M6Y888"/>
<gene>
    <name evidence="15" type="primary">ptsI</name>
    <name evidence="15" type="ORF">LAL4801_04389</name>
</gene>
<dbReference type="Gene3D" id="1.10.274.10">
    <property type="entry name" value="PtsI, HPr-binding domain"/>
    <property type="match status" value="1"/>
</dbReference>
<comment type="subcellular location">
    <subcellularLocation>
        <location evidence="3">Cytoplasm</location>
    </subcellularLocation>
</comment>
<dbReference type="PRINTS" id="PR01736">
    <property type="entry name" value="PHPHTRNFRASE"/>
</dbReference>
<keyword evidence="8" id="KW-0762">Sugar transport</keyword>
<keyword evidence="16" id="KW-1185">Reference proteome</keyword>
<dbReference type="GO" id="GO:0009401">
    <property type="term" value="P:phosphoenolpyruvate-dependent sugar phosphotransferase system"/>
    <property type="evidence" value="ECO:0007669"/>
    <property type="project" value="UniProtKB-KW"/>
</dbReference>
<dbReference type="Pfam" id="PF05524">
    <property type="entry name" value="PEP-utilisers_N"/>
    <property type="match status" value="1"/>
</dbReference>
<evidence type="ECO:0000256" key="10">
    <source>
        <dbReference type="ARBA" id="ARBA00022683"/>
    </source>
</evidence>
<dbReference type="SUPFAM" id="SSF51621">
    <property type="entry name" value="Phosphoenolpyruvate/pyruvate domain"/>
    <property type="match status" value="1"/>
</dbReference>
<dbReference type="InterPro" id="IPR040442">
    <property type="entry name" value="Pyrv_kinase-like_dom_sf"/>
</dbReference>
<dbReference type="EMBL" id="CXST01000003">
    <property type="protein sequence ID" value="CTQ45934.1"/>
    <property type="molecule type" value="Genomic_DNA"/>
</dbReference>
<dbReference type="Pfam" id="PF01590">
    <property type="entry name" value="GAF"/>
    <property type="match status" value="1"/>
</dbReference>
<dbReference type="Gene3D" id="3.20.20.60">
    <property type="entry name" value="Phosphoenolpyruvate-binding domains"/>
    <property type="match status" value="1"/>
</dbReference>
<evidence type="ECO:0000256" key="6">
    <source>
        <dbReference type="ARBA" id="ARBA00022448"/>
    </source>
</evidence>
<evidence type="ECO:0000256" key="2">
    <source>
        <dbReference type="ARBA" id="ARBA00001946"/>
    </source>
</evidence>
<organism evidence="15 16">
    <name type="scientific">Roseibium aggregatum</name>
    <dbReference type="NCBI Taxonomy" id="187304"/>
    <lineage>
        <taxon>Bacteria</taxon>
        <taxon>Pseudomonadati</taxon>
        <taxon>Pseudomonadota</taxon>
        <taxon>Alphaproteobacteria</taxon>
        <taxon>Hyphomicrobiales</taxon>
        <taxon>Stappiaceae</taxon>
        <taxon>Roseibium</taxon>
    </lineage>
</organism>
<dbReference type="Gene3D" id="3.50.30.10">
    <property type="entry name" value="Phosphohistidine domain"/>
    <property type="match status" value="1"/>
</dbReference>
<evidence type="ECO:0000256" key="12">
    <source>
        <dbReference type="ARBA" id="ARBA00022777"/>
    </source>
</evidence>